<evidence type="ECO:0000256" key="5">
    <source>
        <dbReference type="SAM" id="SignalP"/>
    </source>
</evidence>
<dbReference type="Gene3D" id="2.10.90.10">
    <property type="entry name" value="Cystine-knot cytokines"/>
    <property type="match status" value="1"/>
</dbReference>
<dbReference type="AlphaFoldDB" id="A0A553NTE2"/>
<dbReference type="Proteomes" id="UP000318571">
    <property type="component" value="Chromosome 1"/>
</dbReference>
<organism evidence="6 7">
    <name type="scientific">Tigriopus californicus</name>
    <name type="common">Marine copepod</name>
    <dbReference type="NCBI Taxonomy" id="6832"/>
    <lineage>
        <taxon>Eukaryota</taxon>
        <taxon>Metazoa</taxon>
        <taxon>Ecdysozoa</taxon>
        <taxon>Arthropoda</taxon>
        <taxon>Crustacea</taxon>
        <taxon>Multicrustacea</taxon>
        <taxon>Hexanauplia</taxon>
        <taxon>Copepoda</taxon>
        <taxon>Harpacticoida</taxon>
        <taxon>Harpacticidae</taxon>
        <taxon>Tigriopus</taxon>
    </lineage>
</organism>
<protein>
    <recommendedName>
        <fullName evidence="8">Platelet-derived growth factor (PDGF) family profile domain-containing protein</fullName>
    </recommendedName>
</protein>
<dbReference type="SUPFAM" id="SSF57501">
    <property type="entry name" value="Cystine-knot cytokines"/>
    <property type="match status" value="1"/>
</dbReference>
<gene>
    <name evidence="6" type="ORF">TCAL_15106</name>
</gene>
<dbReference type="InterPro" id="IPR029034">
    <property type="entry name" value="Cystine-knot_cytokine"/>
</dbReference>
<sequence length="387" mass="42336">MGFPRPPCSPAAGILILVLAVASQAVKTPSASASTSLSMASSLLSLTSDADSLYQDSLQIVNDQEECKVKNLKHQEKMFMAKLDAHRCLVRDTVVAVPVPQELIVNYVQPSHVVVPRCTGLCLERPGCECQPKRKKYTKVDIIVGTNSSATFQLCSTVQIEEHRGPCRCKCTLTNCHYNKVFDEDQCLCRCKSEFANLKSSCMKDFEREWDEESCTCRCRARMCVSGHYQDRATCQCKPLETSCSAIATAIDAGASVHHQNTGHLAVSQAPKYVGLSCVALIALFMLLTMYYLMVKKGGRHHHQSRQSRIRGRGNSFMRRAPSLVGSSAHPDLLVANGSTETVVGTLQRAAASSGMATAAYTITINSQSANNLDEAMLPLTEDKTRF</sequence>
<comment type="subcellular location">
    <subcellularLocation>
        <location evidence="1">Secreted</location>
    </subcellularLocation>
</comment>
<reference evidence="6 7" key="1">
    <citation type="journal article" date="2018" name="Nat. Ecol. Evol.">
        <title>Genomic signatures of mitonuclear coevolution across populations of Tigriopus californicus.</title>
        <authorList>
            <person name="Barreto F.S."/>
            <person name="Watson E.T."/>
            <person name="Lima T.G."/>
            <person name="Willett C.S."/>
            <person name="Edmands S."/>
            <person name="Li W."/>
            <person name="Burton R.S."/>
        </authorList>
    </citation>
    <scope>NUCLEOTIDE SEQUENCE [LARGE SCALE GENOMIC DNA]</scope>
    <source>
        <strain evidence="6 7">San Diego</strain>
    </source>
</reference>
<evidence type="ECO:0000256" key="1">
    <source>
        <dbReference type="ARBA" id="ARBA00004613"/>
    </source>
</evidence>
<comment type="caution">
    <text evidence="6">The sequence shown here is derived from an EMBL/GenBank/DDBJ whole genome shotgun (WGS) entry which is preliminary data.</text>
</comment>
<dbReference type="InterPro" id="IPR004153">
    <property type="entry name" value="CXCXC_repeat"/>
</dbReference>
<evidence type="ECO:0008006" key="8">
    <source>
        <dbReference type="Google" id="ProtNLM"/>
    </source>
</evidence>
<evidence type="ECO:0000256" key="2">
    <source>
        <dbReference type="ARBA" id="ARBA00022525"/>
    </source>
</evidence>
<feature type="chain" id="PRO_5021923618" description="Platelet-derived growth factor (PDGF) family profile domain-containing protein" evidence="5">
    <location>
        <begin position="26"/>
        <end position="387"/>
    </location>
</feature>
<evidence type="ECO:0000313" key="6">
    <source>
        <dbReference type="EMBL" id="TRY68701.1"/>
    </source>
</evidence>
<dbReference type="OrthoDB" id="6346729at2759"/>
<name>A0A553NTE2_TIGCA</name>
<keyword evidence="4" id="KW-1133">Transmembrane helix</keyword>
<evidence type="ECO:0000256" key="4">
    <source>
        <dbReference type="SAM" id="Phobius"/>
    </source>
</evidence>
<feature type="signal peptide" evidence="5">
    <location>
        <begin position="1"/>
        <end position="25"/>
    </location>
</feature>
<feature type="transmembrane region" description="Helical" evidence="4">
    <location>
        <begin position="273"/>
        <end position="294"/>
    </location>
</feature>
<accession>A0A553NTE2</accession>
<evidence type="ECO:0000256" key="3">
    <source>
        <dbReference type="ARBA" id="ARBA00022729"/>
    </source>
</evidence>
<evidence type="ECO:0000313" key="7">
    <source>
        <dbReference type="Proteomes" id="UP000318571"/>
    </source>
</evidence>
<keyword evidence="7" id="KW-1185">Reference proteome</keyword>
<dbReference type="Pfam" id="PF03128">
    <property type="entry name" value="CXCXC"/>
    <property type="match status" value="1"/>
</dbReference>
<keyword evidence="4" id="KW-0812">Transmembrane</keyword>
<keyword evidence="2" id="KW-0964">Secreted</keyword>
<dbReference type="EMBL" id="VCGU01000010">
    <property type="protein sequence ID" value="TRY68701.1"/>
    <property type="molecule type" value="Genomic_DNA"/>
</dbReference>
<proteinExistence type="predicted"/>
<keyword evidence="3 5" id="KW-0732">Signal</keyword>
<dbReference type="OMA" id="PRCTGLC"/>
<keyword evidence="4" id="KW-0472">Membrane</keyword>